<reference evidence="13 14" key="2">
    <citation type="submission" date="2019-08" db="EMBL/GenBank/DDBJ databases">
        <title>Amycolatopsis acidicola sp. nov., isolated from peat swamp forest soil.</title>
        <authorList>
            <person name="Srisuk N."/>
        </authorList>
    </citation>
    <scope>NUCLEOTIDE SEQUENCE [LARGE SCALE GENOMIC DNA]</scope>
    <source>
        <strain evidence="13 14">TBRC 6029</strain>
    </source>
</reference>
<dbReference type="PANTHER" id="PTHR45436">
    <property type="entry name" value="SENSOR HISTIDINE KINASE YKOH"/>
    <property type="match status" value="1"/>
</dbReference>
<name>A0A558DCQ4_9PSEU</name>
<evidence type="ECO:0000256" key="5">
    <source>
        <dbReference type="ARBA" id="ARBA00022679"/>
    </source>
</evidence>
<keyword evidence="14" id="KW-1185">Reference proteome</keyword>
<dbReference type="SMART" id="SM00387">
    <property type="entry name" value="HATPase_c"/>
    <property type="match status" value="1"/>
</dbReference>
<dbReference type="Gene3D" id="3.30.565.10">
    <property type="entry name" value="Histidine kinase-like ATPase, C-terminal domain"/>
    <property type="match status" value="1"/>
</dbReference>
<dbReference type="FunFam" id="1.10.287.130:FF:000001">
    <property type="entry name" value="Two-component sensor histidine kinase"/>
    <property type="match status" value="1"/>
</dbReference>
<comment type="catalytic activity">
    <reaction evidence="1">
        <text>ATP + protein L-histidine = ADP + protein N-phospho-L-histidine.</text>
        <dbReference type="EC" id="2.7.13.3"/>
    </reaction>
</comment>
<dbReference type="InterPro" id="IPR050428">
    <property type="entry name" value="TCS_sensor_his_kinase"/>
</dbReference>
<dbReference type="InterPro" id="IPR036890">
    <property type="entry name" value="HATPase_C_sf"/>
</dbReference>
<feature type="domain" description="Histidine kinase" evidence="11">
    <location>
        <begin position="217"/>
        <end position="430"/>
    </location>
</feature>
<keyword evidence="6" id="KW-0812">Transmembrane</keyword>
<proteinExistence type="predicted"/>
<dbReference type="AlphaFoldDB" id="A0A558DCQ4"/>
<gene>
    <name evidence="13" type="ORF">FNH05_06290</name>
</gene>
<evidence type="ECO:0000313" key="13">
    <source>
        <dbReference type="EMBL" id="TVT58819.1"/>
    </source>
</evidence>
<dbReference type="Proteomes" id="UP000320011">
    <property type="component" value="Unassembled WGS sequence"/>
</dbReference>
<dbReference type="InterPro" id="IPR003661">
    <property type="entry name" value="HisK_dim/P_dom"/>
</dbReference>
<keyword evidence="9" id="KW-0902">Two-component regulatory system</keyword>
<evidence type="ECO:0000256" key="9">
    <source>
        <dbReference type="ARBA" id="ARBA00023012"/>
    </source>
</evidence>
<dbReference type="EMBL" id="VJWX01000036">
    <property type="protein sequence ID" value="TVT58819.1"/>
    <property type="molecule type" value="Genomic_DNA"/>
</dbReference>
<dbReference type="GO" id="GO:0005886">
    <property type="term" value="C:plasma membrane"/>
    <property type="evidence" value="ECO:0007669"/>
    <property type="project" value="UniProtKB-SubCell"/>
</dbReference>
<comment type="subcellular location">
    <subcellularLocation>
        <location evidence="2">Cell membrane</location>
    </subcellularLocation>
</comment>
<dbReference type="SMART" id="SM00304">
    <property type="entry name" value="HAMP"/>
    <property type="match status" value="1"/>
</dbReference>
<dbReference type="InterPro" id="IPR005467">
    <property type="entry name" value="His_kinase_dom"/>
</dbReference>
<evidence type="ECO:0000256" key="8">
    <source>
        <dbReference type="ARBA" id="ARBA00022989"/>
    </source>
</evidence>
<comment type="caution">
    <text evidence="13">The sequence shown here is derived from an EMBL/GenBank/DDBJ whole genome shotgun (WGS) entry which is preliminary data.</text>
</comment>
<dbReference type="CDD" id="cd00082">
    <property type="entry name" value="HisKA"/>
    <property type="match status" value="1"/>
</dbReference>
<evidence type="ECO:0000256" key="1">
    <source>
        <dbReference type="ARBA" id="ARBA00000085"/>
    </source>
</evidence>
<evidence type="ECO:0000259" key="11">
    <source>
        <dbReference type="PROSITE" id="PS50109"/>
    </source>
</evidence>
<dbReference type="PRINTS" id="PR00344">
    <property type="entry name" value="BCTRLSENSOR"/>
</dbReference>
<dbReference type="InterPro" id="IPR003594">
    <property type="entry name" value="HATPase_dom"/>
</dbReference>
<dbReference type="InterPro" id="IPR003660">
    <property type="entry name" value="HAMP_dom"/>
</dbReference>
<dbReference type="Pfam" id="PF00672">
    <property type="entry name" value="HAMP"/>
    <property type="match status" value="1"/>
</dbReference>
<dbReference type="SMART" id="SM00388">
    <property type="entry name" value="HisKA"/>
    <property type="match status" value="1"/>
</dbReference>
<organism evidence="13 14">
    <name type="scientific">Amycolatopsis rhizosphaerae</name>
    <dbReference type="NCBI Taxonomy" id="2053003"/>
    <lineage>
        <taxon>Bacteria</taxon>
        <taxon>Bacillati</taxon>
        <taxon>Actinomycetota</taxon>
        <taxon>Actinomycetes</taxon>
        <taxon>Pseudonocardiales</taxon>
        <taxon>Pseudonocardiaceae</taxon>
        <taxon>Amycolatopsis</taxon>
    </lineage>
</organism>
<keyword evidence="8" id="KW-1133">Transmembrane helix</keyword>
<protein>
    <recommendedName>
        <fullName evidence="3">histidine kinase</fullName>
        <ecNumber evidence="3">2.7.13.3</ecNumber>
    </recommendedName>
</protein>
<dbReference type="SUPFAM" id="SSF158472">
    <property type="entry name" value="HAMP domain-like"/>
    <property type="match status" value="1"/>
</dbReference>
<dbReference type="Pfam" id="PF02518">
    <property type="entry name" value="HATPase_c"/>
    <property type="match status" value="1"/>
</dbReference>
<dbReference type="InterPro" id="IPR036097">
    <property type="entry name" value="HisK_dim/P_sf"/>
</dbReference>
<dbReference type="Pfam" id="PF00512">
    <property type="entry name" value="HisKA"/>
    <property type="match status" value="1"/>
</dbReference>
<dbReference type="CDD" id="cd00075">
    <property type="entry name" value="HATPase"/>
    <property type="match status" value="1"/>
</dbReference>
<evidence type="ECO:0000256" key="7">
    <source>
        <dbReference type="ARBA" id="ARBA00022777"/>
    </source>
</evidence>
<evidence type="ECO:0000256" key="4">
    <source>
        <dbReference type="ARBA" id="ARBA00022553"/>
    </source>
</evidence>
<reference evidence="13 14" key="1">
    <citation type="submission" date="2019-07" db="EMBL/GenBank/DDBJ databases">
        <authorList>
            <person name="Duangmal K."/>
            <person name="Teo W.F.A."/>
        </authorList>
    </citation>
    <scope>NUCLEOTIDE SEQUENCE [LARGE SCALE GENOMIC DNA]</scope>
    <source>
        <strain evidence="13 14">TBRC 6029</strain>
    </source>
</reference>
<dbReference type="SUPFAM" id="SSF55874">
    <property type="entry name" value="ATPase domain of HSP90 chaperone/DNA topoisomerase II/histidine kinase"/>
    <property type="match status" value="1"/>
</dbReference>
<evidence type="ECO:0000256" key="3">
    <source>
        <dbReference type="ARBA" id="ARBA00012438"/>
    </source>
</evidence>
<keyword evidence="10" id="KW-0472">Membrane</keyword>
<dbReference type="EC" id="2.7.13.3" evidence="3"/>
<dbReference type="OrthoDB" id="9786919at2"/>
<dbReference type="InterPro" id="IPR004358">
    <property type="entry name" value="Sig_transdc_His_kin-like_C"/>
</dbReference>
<dbReference type="Gene3D" id="6.10.340.10">
    <property type="match status" value="1"/>
</dbReference>
<evidence type="ECO:0000259" key="12">
    <source>
        <dbReference type="PROSITE" id="PS50885"/>
    </source>
</evidence>
<sequence length="432" mass="46425">MVVVLLSWSLDKATTQDARSAGRQVANELAKQGTRDLTPSDVASSGDSASMIQVLDANGVPLASDPAIVGYPALTSARPVSGQDVVETTTIRVNGSRQDYRLVARGVNGPGGPYTVISARSLAPVTEASTRLTLLLCLAAVPMLAISALAGYRAVGSALKPVEQMRRTVAEISTRDLSLRVGLPPGNDEVHRLATTLNSMLDRLASTQEAQRRFVADASHELRSPLNTITTALEVSEHHPETMSTGELLGVVSQETARLRELVDDLLLLARTDDATDNPVRTEVDLDDLAHAEAERARAGVKLRVEIRTEPAKVRGNAAQLRRAIRNLVDNAREHTHGRIRVCTYTMDGMAVVEVSDDGPGVPPADQERIFERFVRRDDSRQRRVGGSTGLGLAIVAGIAARHGGRARYANVADEEYPGAHFRIELPLEVAA</sequence>
<keyword evidence="5" id="KW-0808">Transferase</keyword>
<evidence type="ECO:0000256" key="2">
    <source>
        <dbReference type="ARBA" id="ARBA00004236"/>
    </source>
</evidence>
<accession>A0A558DCQ4</accession>
<dbReference type="PROSITE" id="PS50885">
    <property type="entry name" value="HAMP"/>
    <property type="match status" value="1"/>
</dbReference>
<feature type="domain" description="HAMP" evidence="12">
    <location>
        <begin position="156"/>
        <end position="209"/>
    </location>
</feature>
<evidence type="ECO:0000256" key="6">
    <source>
        <dbReference type="ARBA" id="ARBA00022692"/>
    </source>
</evidence>
<dbReference type="PROSITE" id="PS50109">
    <property type="entry name" value="HIS_KIN"/>
    <property type="match status" value="1"/>
</dbReference>
<dbReference type="PANTHER" id="PTHR45436:SF5">
    <property type="entry name" value="SENSOR HISTIDINE KINASE TRCS"/>
    <property type="match status" value="1"/>
</dbReference>
<dbReference type="CDD" id="cd06225">
    <property type="entry name" value="HAMP"/>
    <property type="match status" value="1"/>
</dbReference>
<dbReference type="GO" id="GO:0000155">
    <property type="term" value="F:phosphorelay sensor kinase activity"/>
    <property type="evidence" value="ECO:0007669"/>
    <property type="project" value="InterPro"/>
</dbReference>
<dbReference type="Gene3D" id="1.10.287.130">
    <property type="match status" value="1"/>
</dbReference>
<dbReference type="SUPFAM" id="SSF47384">
    <property type="entry name" value="Homodimeric domain of signal transducing histidine kinase"/>
    <property type="match status" value="1"/>
</dbReference>
<keyword evidence="4" id="KW-0597">Phosphoprotein</keyword>
<evidence type="ECO:0000256" key="10">
    <source>
        <dbReference type="ARBA" id="ARBA00023136"/>
    </source>
</evidence>
<keyword evidence="7 13" id="KW-0418">Kinase</keyword>
<evidence type="ECO:0000313" key="14">
    <source>
        <dbReference type="Proteomes" id="UP000320011"/>
    </source>
</evidence>